<dbReference type="InterPro" id="IPR036779">
    <property type="entry name" value="LysM_dom_sf"/>
</dbReference>
<keyword evidence="3" id="KW-1185">Reference proteome</keyword>
<dbReference type="InterPro" id="IPR002477">
    <property type="entry name" value="Peptidoglycan-bd-like"/>
</dbReference>
<dbReference type="CDD" id="cd06583">
    <property type="entry name" value="PGRP"/>
    <property type="match status" value="1"/>
</dbReference>
<evidence type="ECO:0000313" key="2">
    <source>
        <dbReference type="EMBL" id="EZP77638.1"/>
    </source>
</evidence>
<dbReference type="Pfam" id="PF01471">
    <property type="entry name" value="PG_binding_1"/>
    <property type="match status" value="1"/>
</dbReference>
<dbReference type="SMART" id="SM00644">
    <property type="entry name" value="Ami_2"/>
    <property type="match status" value="1"/>
</dbReference>
<dbReference type="InterPro" id="IPR036505">
    <property type="entry name" value="Amidase/PGRP_sf"/>
</dbReference>
<dbReference type="Pfam" id="PF01476">
    <property type="entry name" value="LysM"/>
    <property type="match status" value="1"/>
</dbReference>
<feature type="domain" description="LysM" evidence="1">
    <location>
        <begin position="184"/>
        <end position="231"/>
    </location>
</feature>
<proteinExistence type="predicted"/>
<dbReference type="SUPFAM" id="SSF47090">
    <property type="entry name" value="PGBD-like"/>
    <property type="match status" value="1"/>
</dbReference>
<dbReference type="Proteomes" id="UP000023566">
    <property type="component" value="Chromosome"/>
</dbReference>
<dbReference type="SMART" id="SM00257">
    <property type="entry name" value="LysM"/>
    <property type="match status" value="1"/>
</dbReference>
<dbReference type="Pfam" id="PF01510">
    <property type="entry name" value="Amidase_2"/>
    <property type="match status" value="1"/>
</dbReference>
<organism evidence="2 3">
    <name type="scientific">Parageobacillus genomosp. 1</name>
    <dbReference type="NCBI Taxonomy" id="1295642"/>
    <lineage>
        <taxon>Bacteria</taxon>
        <taxon>Bacillati</taxon>
        <taxon>Bacillota</taxon>
        <taxon>Bacilli</taxon>
        <taxon>Bacillales</taxon>
        <taxon>Anoxybacillaceae</taxon>
        <taxon>Parageobacillus</taxon>
    </lineage>
</organism>
<accession>A0ABC9VGR3</accession>
<dbReference type="EMBL" id="AOTZ01000004">
    <property type="protein sequence ID" value="EZP77638.1"/>
    <property type="molecule type" value="Genomic_DNA"/>
</dbReference>
<dbReference type="SUPFAM" id="SSF55846">
    <property type="entry name" value="N-acetylmuramoyl-L-alanine amidase-like"/>
    <property type="match status" value="1"/>
</dbReference>
<dbReference type="Gene3D" id="1.10.101.10">
    <property type="entry name" value="PGBD-like superfamily/PGBD"/>
    <property type="match status" value="1"/>
</dbReference>
<sequence>MRYKFEQLPQLIDMRGKLPHKGQYNMRNGGVKAITTRVWHHSLTKLNLKGSNVRAFADYHVRTNGWPEIGYAFVIDPNKVINDRAAIYYCVDIAKKSYHVGNSNNFSLGICVIGDYRYDKLSEPAMRSITELHAALVADNIGKEDKSHNEMPGYSWKACCVYDYRKAIQWKGSTTPSKPSPLPDTYVIQEGDTFWSIAHKDGAGGITVEDLIVANPGVDPRNLKVGQVINLGKAKNAYTPKPDAPKKPQSAYKYPLPSGILKRGSKGPDVKLLQNALNAVYFKCGEADGVYGPKTEDAVRRFQMVYLPYEIDGVYGPDTRKKLQAVLKSKGY</sequence>
<dbReference type="InterPro" id="IPR036365">
    <property type="entry name" value="PGBD-like_sf"/>
</dbReference>
<comment type="caution">
    <text evidence="2">The sequence shown here is derived from an EMBL/GenBank/DDBJ whole genome shotgun (WGS) entry which is preliminary data.</text>
</comment>
<dbReference type="InterPro" id="IPR036366">
    <property type="entry name" value="PGBDSf"/>
</dbReference>
<reference evidence="2 3" key="1">
    <citation type="journal article" date="2014" name="Appl. Microbiol. Biotechnol.">
        <title>Transformable facultative thermophile Geobacillus stearothermophilus NUB3621 as a host strain for metabolic engineering.</title>
        <authorList>
            <person name="Blanchard K."/>
            <person name="Robic S."/>
            <person name="Matsumura I."/>
        </authorList>
    </citation>
    <scope>NUCLEOTIDE SEQUENCE [LARGE SCALE GENOMIC DNA]</scope>
    <source>
        <strain evidence="2 3">NUB3621</strain>
    </source>
</reference>
<evidence type="ECO:0000259" key="1">
    <source>
        <dbReference type="PROSITE" id="PS51782"/>
    </source>
</evidence>
<protein>
    <submittedName>
        <fullName evidence="2">N-acetylmuramoyl-L-alanine amidase</fullName>
    </submittedName>
</protein>
<dbReference type="PROSITE" id="PS51782">
    <property type="entry name" value="LYSM"/>
    <property type="match status" value="1"/>
</dbReference>
<dbReference type="InterPro" id="IPR002502">
    <property type="entry name" value="Amidase_domain"/>
</dbReference>
<dbReference type="AlphaFoldDB" id="A0ABC9VGR3"/>
<dbReference type="RefSeq" id="WP_052351468.1">
    <property type="nucleotide sequence ID" value="NZ_CM002692.1"/>
</dbReference>
<evidence type="ECO:0000313" key="3">
    <source>
        <dbReference type="Proteomes" id="UP000023566"/>
    </source>
</evidence>
<dbReference type="Gene3D" id="3.40.80.10">
    <property type="entry name" value="Peptidoglycan recognition protein-like"/>
    <property type="match status" value="1"/>
</dbReference>
<dbReference type="CDD" id="cd00118">
    <property type="entry name" value="LysM"/>
    <property type="match status" value="1"/>
</dbReference>
<dbReference type="InterPro" id="IPR018392">
    <property type="entry name" value="LysM"/>
</dbReference>
<name>A0ABC9VGR3_9BACL</name>
<dbReference type="Gene3D" id="3.10.350.10">
    <property type="entry name" value="LysM domain"/>
    <property type="match status" value="1"/>
</dbReference>
<dbReference type="SUPFAM" id="SSF54106">
    <property type="entry name" value="LysM domain"/>
    <property type="match status" value="1"/>
</dbReference>
<gene>
    <name evidence="2" type="ORF">H839_08394</name>
</gene>